<dbReference type="Proteomes" id="UP000182692">
    <property type="component" value="Unassembled WGS sequence"/>
</dbReference>
<dbReference type="RefSeq" id="WP_017010849.1">
    <property type="nucleotide sequence ID" value="NZ_FOWR01000099.1"/>
</dbReference>
<accession>A0A1I5Y4N1</accession>
<dbReference type="OrthoDB" id="7067269at2"/>
<protein>
    <submittedName>
        <fullName evidence="1">Uncharacterized protein</fullName>
    </submittedName>
</protein>
<evidence type="ECO:0000313" key="1">
    <source>
        <dbReference type="EMBL" id="SFQ39104.1"/>
    </source>
</evidence>
<dbReference type="EMBL" id="FOWR01000099">
    <property type="protein sequence ID" value="SFQ39104.1"/>
    <property type="molecule type" value="Genomic_DNA"/>
</dbReference>
<sequence>MDLEQHIKETCEHLEKTVSLMGGKLCKKLSYIETLEDVLIVLLNENDKGAVSGARYLIGVYLGEIVLNQTGGEWFKSEVNSHLALRINNQQSFPIEAVEDFIQQPDKGKLQIFAKGLTAVHCV</sequence>
<dbReference type="GeneID" id="35869965"/>
<name>A0A1I5Y4N1_9GAMM</name>
<organism evidence="1 2">
    <name type="scientific">Enterovibrio norvegicus DSM 15893</name>
    <dbReference type="NCBI Taxonomy" id="1121869"/>
    <lineage>
        <taxon>Bacteria</taxon>
        <taxon>Pseudomonadati</taxon>
        <taxon>Pseudomonadota</taxon>
        <taxon>Gammaproteobacteria</taxon>
        <taxon>Vibrionales</taxon>
        <taxon>Vibrionaceae</taxon>
        <taxon>Enterovibrio</taxon>
    </lineage>
</organism>
<dbReference type="AlphaFoldDB" id="A0A1I5Y4N1"/>
<reference evidence="1 2" key="1">
    <citation type="submission" date="2016-10" db="EMBL/GenBank/DDBJ databases">
        <authorList>
            <person name="de Groot N.N."/>
        </authorList>
    </citation>
    <scope>NUCLEOTIDE SEQUENCE [LARGE SCALE GENOMIC DNA]</scope>
    <source>
        <strain evidence="1 2">DSM 15893</strain>
    </source>
</reference>
<proteinExistence type="predicted"/>
<evidence type="ECO:0000313" key="2">
    <source>
        <dbReference type="Proteomes" id="UP000182692"/>
    </source>
</evidence>
<gene>
    <name evidence="1" type="ORF">SAMN03084138_04936</name>
</gene>